<proteinExistence type="predicted"/>
<feature type="domain" description="Response regulatory" evidence="3">
    <location>
        <begin position="8"/>
        <end position="126"/>
    </location>
</feature>
<evidence type="ECO:0000313" key="5">
    <source>
        <dbReference type="Proteomes" id="UP001302274"/>
    </source>
</evidence>
<evidence type="ECO:0000256" key="2">
    <source>
        <dbReference type="PROSITE-ProRule" id="PRU00169"/>
    </source>
</evidence>
<dbReference type="RefSeq" id="WP_323576765.1">
    <property type="nucleotide sequence ID" value="NZ_JAYGJQ010000002.1"/>
</dbReference>
<evidence type="ECO:0000259" key="3">
    <source>
        <dbReference type="PROSITE" id="PS50110"/>
    </source>
</evidence>
<reference evidence="4 5" key="1">
    <citation type="submission" date="2023-11" db="EMBL/GenBank/DDBJ databases">
        <title>A Novel Polar Bacteriovorax (B. antarcticus) Isolated from the Biocrust in Antarctica.</title>
        <authorList>
            <person name="Mun W."/>
            <person name="Choi S.Y."/>
            <person name="Mitchell R.J."/>
        </authorList>
    </citation>
    <scope>NUCLEOTIDE SEQUENCE [LARGE SCALE GENOMIC DNA]</scope>
    <source>
        <strain evidence="4 5">PP10</strain>
    </source>
</reference>
<dbReference type="PANTHER" id="PTHR44591:SF3">
    <property type="entry name" value="RESPONSE REGULATORY DOMAIN-CONTAINING PROTEIN"/>
    <property type="match status" value="1"/>
</dbReference>
<evidence type="ECO:0000313" key="4">
    <source>
        <dbReference type="EMBL" id="MEA9356870.1"/>
    </source>
</evidence>
<dbReference type="Pfam" id="PF00072">
    <property type="entry name" value="Response_reg"/>
    <property type="match status" value="1"/>
</dbReference>
<dbReference type="SMART" id="SM00448">
    <property type="entry name" value="REC"/>
    <property type="match status" value="1"/>
</dbReference>
<dbReference type="Proteomes" id="UP001302274">
    <property type="component" value="Unassembled WGS sequence"/>
</dbReference>
<feature type="modified residue" description="4-aspartylphosphate" evidence="2">
    <location>
        <position position="59"/>
    </location>
</feature>
<evidence type="ECO:0000256" key="1">
    <source>
        <dbReference type="ARBA" id="ARBA00022553"/>
    </source>
</evidence>
<dbReference type="InterPro" id="IPR011006">
    <property type="entry name" value="CheY-like_superfamily"/>
</dbReference>
<organism evidence="4 5">
    <name type="scientific">Bacteriovorax antarcticus</name>
    <dbReference type="NCBI Taxonomy" id="3088717"/>
    <lineage>
        <taxon>Bacteria</taxon>
        <taxon>Pseudomonadati</taxon>
        <taxon>Bdellovibrionota</taxon>
        <taxon>Bacteriovoracia</taxon>
        <taxon>Bacteriovoracales</taxon>
        <taxon>Bacteriovoracaceae</taxon>
        <taxon>Bacteriovorax</taxon>
    </lineage>
</organism>
<dbReference type="PROSITE" id="PS50110">
    <property type="entry name" value="RESPONSE_REGULATORY"/>
    <property type="match status" value="1"/>
</dbReference>
<keyword evidence="1 2" id="KW-0597">Phosphoprotein</keyword>
<protein>
    <submittedName>
        <fullName evidence="4">Response regulator</fullName>
    </submittedName>
</protein>
<dbReference type="EMBL" id="JAYGJQ010000002">
    <property type="protein sequence ID" value="MEA9356870.1"/>
    <property type="molecule type" value="Genomic_DNA"/>
</dbReference>
<name>A0ABU5VXZ2_9BACT</name>
<dbReference type="Gene3D" id="3.40.50.2300">
    <property type="match status" value="1"/>
</dbReference>
<keyword evidence="5" id="KW-1185">Reference proteome</keyword>
<dbReference type="SUPFAM" id="SSF52172">
    <property type="entry name" value="CheY-like"/>
    <property type="match status" value="1"/>
</dbReference>
<comment type="caution">
    <text evidence="4">The sequence shown here is derived from an EMBL/GenBank/DDBJ whole genome shotgun (WGS) entry which is preliminary data.</text>
</comment>
<accession>A0ABU5VXZ2</accession>
<dbReference type="PANTHER" id="PTHR44591">
    <property type="entry name" value="STRESS RESPONSE REGULATOR PROTEIN 1"/>
    <property type="match status" value="1"/>
</dbReference>
<sequence>MIKKRKFAILVIDDDTKITDMIQAYFSVRNADIHCVVAADVQQASLKLSNQEFDVVVIDNIMPRKMGIDYALFLKRSIKYSKMSIILMSGALQQEDVLKAVEGGIKDVLVKPFTLKQFGEKIAPYIARYHQS</sequence>
<dbReference type="InterPro" id="IPR050595">
    <property type="entry name" value="Bact_response_regulator"/>
</dbReference>
<gene>
    <name evidence="4" type="ORF">SHI21_11665</name>
</gene>
<dbReference type="InterPro" id="IPR001789">
    <property type="entry name" value="Sig_transdc_resp-reg_receiver"/>
</dbReference>